<keyword evidence="1" id="KW-0963">Cytoplasm</keyword>
<evidence type="ECO:0000259" key="6">
    <source>
        <dbReference type="PROSITE" id="PS50110"/>
    </source>
</evidence>
<dbReference type="OrthoDB" id="9809318at2"/>
<dbReference type="RefSeq" id="WP_054777064.1">
    <property type="nucleotide sequence ID" value="NZ_BBBX01000007.1"/>
</dbReference>
<keyword evidence="5" id="KW-0597">Phosphoprotein</keyword>
<dbReference type="PANTHER" id="PTHR37299:SF3">
    <property type="entry name" value="STAGE 0 SPORULATION PROTEIN A HOMOLOG"/>
    <property type="match status" value="1"/>
</dbReference>
<dbReference type="AlphaFoldDB" id="A0A0R2MZL6"/>
<evidence type="ECO:0000259" key="7">
    <source>
        <dbReference type="PROSITE" id="PS50930"/>
    </source>
</evidence>
<organism evidence="8 9">
    <name type="scientific">Lacticaseibacillus saniviri JCM 17471 = DSM 24301</name>
    <dbReference type="NCBI Taxonomy" id="1293598"/>
    <lineage>
        <taxon>Bacteria</taxon>
        <taxon>Bacillati</taxon>
        <taxon>Bacillota</taxon>
        <taxon>Bacilli</taxon>
        <taxon>Lactobacillales</taxon>
        <taxon>Lactobacillaceae</taxon>
        <taxon>Lacticaseibacillus</taxon>
    </lineage>
</organism>
<sequence>MLEIVMCEDNTELLNIYKLIVNNEIIANQFPGDLILATSNPTDVLELIEQTPDPENSRLYILDIEFSDSLVKGLDLGMAIRKADTTAKIVFITTHDELAPTIFRYKVEPLDMIEKDRGIKHIEQELIKDMHLARERQIHPSDDQTDYFIISDRARVRRVPVFEIDYFTTGDSAIHKVVLHATNTVIEFRDTLKRISMALPQFYRLDKQTLLNTKRIASVDMATDRIVFVDGSELIGSKQTIKLLHQALQDMKH</sequence>
<keyword evidence="9" id="KW-1185">Reference proteome</keyword>
<dbReference type="GO" id="GO:0003677">
    <property type="term" value="F:DNA binding"/>
    <property type="evidence" value="ECO:0007669"/>
    <property type="project" value="InterPro"/>
</dbReference>
<evidence type="ECO:0008006" key="10">
    <source>
        <dbReference type="Google" id="ProtNLM"/>
    </source>
</evidence>
<dbReference type="GO" id="GO:0000156">
    <property type="term" value="F:phosphorelay response regulator activity"/>
    <property type="evidence" value="ECO:0007669"/>
    <property type="project" value="InterPro"/>
</dbReference>
<dbReference type="PROSITE" id="PS50110">
    <property type="entry name" value="RESPONSE_REGULATORY"/>
    <property type="match status" value="1"/>
</dbReference>
<evidence type="ECO:0000256" key="5">
    <source>
        <dbReference type="PROSITE-ProRule" id="PRU00169"/>
    </source>
</evidence>
<dbReference type="InterPro" id="IPR046947">
    <property type="entry name" value="LytR-like"/>
</dbReference>
<feature type="domain" description="Response regulatory" evidence="6">
    <location>
        <begin position="3"/>
        <end position="130"/>
    </location>
</feature>
<protein>
    <recommendedName>
        <fullName evidence="10">Response regulator</fullName>
    </recommendedName>
</protein>
<dbReference type="SUPFAM" id="SSF52172">
    <property type="entry name" value="CheY-like"/>
    <property type="match status" value="1"/>
</dbReference>
<proteinExistence type="predicted"/>
<dbReference type="STRING" id="1293598.IV56_GL000065"/>
<dbReference type="PANTHER" id="PTHR37299">
    <property type="entry name" value="TRANSCRIPTIONAL REGULATOR-RELATED"/>
    <property type="match status" value="1"/>
</dbReference>
<feature type="modified residue" description="4-aspartylphosphate" evidence="5">
    <location>
        <position position="63"/>
    </location>
</feature>
<comment type="caution">
    <text evidence="8">The sequence shown here is derived from an EMBL/GenBank/DDBJ whole genome shotgun (WGS) entry which is preliminary data.</text>
</comment>
<evidence type="ECO:0000313" key="9">
    <source>
        <dbReference type="Proteomes" id="UP000050969"/>
    </source>
</evidence>
<evidence type="ECO:0000313" key="8">
    <source>
        <dbReference type="EMBL" id="KRO18913.1"/>
    </source>
</evidence>
<feature type="domain" description="HTH LytTR-type" evidence="7">
    <location>
        <begin position="148"/>
        <end position="250"/>
    </location>
</feature>
<dbReference type="Proteomes" id="UP000050969">
    <property type="component" value="Unassembled WGS sequence"/>
</dbReference>
<dbReference type="PATRIC" id="fig|1293598.4.peg.65"/>
<accession>A0A0R2MZL6</accession>
<dbReference type="Gene3D" id="2.40.50.1020">
    <property type="entry name" value="LytTr DNA-binding domain"/>
    <property type="match status" value="1"/>
</dbReference>
<dbReference type="InterPro" id="IPR011006">
    <property type="entry name" value="CheY-like_superfamily"/>
</dbReference>
<evidence type="ECO:0000256" key="2">
    <source>
        <dbReference type="ARBA" id="ARBA00023012"/>
    </source>
</evidence>
<evidence type="ECO:0000256" key="3">
    <source>
        <dbReference type="ARBA" id="ARBA00023159"/>
    </source>
</evidence>
<keyword evidence="3" id="KW-0010">Activator</keyword>
<dbReference type="SMART" id="SM00850">
    <property type="entry name" value="LytTR"/>
    <property type="match status" value="1"/>
</dbReference>
<comment type="function">
    <text evidence="4">Required for high-level post-exponential phase expression of a series of secreted proteins.</text>
</comment>
<dbReference type="Pfam" id="PF04397">
    <property type="entry name" value="LytTR"/>
    <property type="match status" value="1"/>
</dbReference>
<dbReference type="Gene3D" id="3.40.50.2300">
    <property type="match status" value="1"/>
</dbReference>
<keyword evidence="2" id="KW-0902">Two-component regulatory system</keyword>
<name>A0A0R2MZL6_9LACO</name>
<evidence type="ECO:0000256" key="1">
    <source>
        <dbReference type="ARBA" id="ARBA00022490"/>
    </source>
</evidence>
<dbReference type="PROSITE" id="PS50930">
    <property type="entry name" value="HTH_LYTTR"/>
    <property type="match status" value="1"/>
</dbReference>
<gene>
    <name evidence="8" type="ORF">IV56_GL000065</name>
</gene>
<dbReference type="InterPro" id="IPR007492">
    <property type="entry name" value="LytTR_DNA-bd_dom"/>
</dbReference>
<reference evidence="8 9" key="1">
    <citation type="journal article" date="2015" name="Genome Announc.">
        <title>Expanding the biotechnology potential of lactobacilli through comparative genomics of 213 strains and associated genera.</title>
        <authorList>
            <person name="Sun Z."/>
            <person name="Harris H.M."/>
            <person name="McCann A."/>
            <person name="Guo C."/>
            <person name="Argimon S."/>
            <person name="Zhang W."/>
            <person name="Yang X."/>
            <person name="Jeffery I.B."/>
            <person name="Cooney J.C."/>
            <person name="Kagawa T.F."/>
            <person name="Liu W."/>
            <person name="Song Y."/>
            <person name="Salvetti E."/>
            <person name="Wrobel A."/>
            <person name="Rasinkangas P."/>
            <person name="Parkhill J."/>
            <person name="Rea M.C."/>
            <person name="O'Sullivan O."/>
            <person name="Ritari J."/>
            <person name="Douillard F.P."/>
            <person name="Paul Ross R."/>
            <person name="Yang R."/>
            <person name="Briner A.E."/>
            <person name="Felis G.E."/>
            <person name="de Vos W.M."/>
            <person name="Barrangou R."/>
            <person name="Klaenhammer T.R."/>
            <person name="Caufield P.W."/>
            <person name="Cui Y."/>
            <person name="Zhang H."/>
            <person name="O'Toole P.W."/>
        </authorList>
    </citation>
    <scope>NUCLEOTIDE SEQUENCE [LARGE SCALE GENOMIC DNA]</scope>
    <source>
        <strain evidence="8 9">DSM 24301</strain>
    </source>
</reference>
<evidence type="ECO:0000256" key="4">
    <source>
        <dbReference type="ARBA" id="ARBA00037164"/>
    </source>
</evidence>
<dbReference type="InterPro" id="IPR001789">
    <property type="entry name" value="Sig_transdc_resp-reg_receiver"/>
</dbReference>
<dbReference type="EMBL" id="JQCE01000001">
    <property type="protein sequence ID" value="KRO18913.1"/>
    <property type="molecule type" value="Genomic_DNA"/>
</dbReference>